<gene>
    <name evidence="2" type="ORF">HUJ06_008112</name>
</gene>
<feature type="region of interest" description="Disordered" evidence="1">
    <location>
        <begin position="1"/>
        <end position="26"/>
    </location>
</feature>
<reference evidence="2 3" key="1">
    <citation type="journal article" date="2020" name="Mol. Biol. Evol.">
        <title>Distinct Expression and Methylation Patterns for Genes with Different Fates following a Single Whole-Genome Duplication in Flowering Plants.</title>
        <authorList>
            <person name="Shi T."/>
            <person name="Rahmani R.S."/>
            <person name="Gugger P.F."/>
            <person name="Wang M."/>
            <person name="Li H."/>
            <person name="Zhang Y."/>
            <person name="Li Z."/>
            <person name="Wang Q."/>
            <person name="Van de Peer Y."/>
            <person name="Marchal K."/>
            <person name="Chen J."/>
        </authorList>
    </citation>
    <scope>NUCLEOTIDE SEQUENCE [LARGE SCALE GENOMIC DNA]</scope>
    <source>
        <tissue evidence="2">Leaf</tissue>
    </source>
</reference>
<keyword evidence="3" id="KW-1185">Reference proteome</keyword>
<organism evidence="2 3">
    <name type="scientific">Nelumbo nucifera</name>
    <name type="common">Sacred lotus</name>
    <dbReference type="NCBI Taxonomy" id="4432"/>
    <lineage>
        <taxon>Eukaryota</taxon>
        <taxon>Viridiplantae</taxon>
        <taxon>Streptophyta</taxon>
        <taxon>Embryophyta</taxon>
        <taxon>Tracheophyta</taxon>
        <taxon>Spermatophyta</taxon>
        <taxon>Magnoliopsida</taxon>
        <taxon>Proteales</taxon>
        <taxon>Nelumbonaceae</taxon>
        <taxon>Nelumbo</taxon>
    </lineage>
</organism>
<comment type="caution">
    <text evidence="2">The sequence shown here is derived from an EMBL/GenBank/DDBJ whole genome shotgun (WGS) entry which is preliminary data.</text>
</comment>
<evidence type="ECO:0000256" key="1">
    <source>
        <dbReference type="SAM" id="MobiDB-lite"/>
    </source>
</evidence>
<dbReference type="AlphaFoldDB" id="A0A822Z1C2"/>
<accession>A0A822Z1C2</accession>
<sequence length="40" mass="4287">MVPFLKGMEQSTTESSANSSSATQHIKMTSTKEGCYAVFA</sequence>
<protein>
    <submittedName>
        <fullName evidence="2">Uncharacterized protein</fullName>
    </submittedName>
</protein>
<dbReference type="Proteomes" id="UP000607653">
    <property type="component" value="Unassembled WGS sequence"/>
</dbReference>
<name>A0A822Z1C2_NELNU</name>
<dbReference type="EMBL" id="DUZY01000004">
    <property type="protein sequence ID" value="DAD37471.1"/>
    <property type="molecule type" value="Genomic_DNA"/>
</dbReference>
<evidence type="ECO:0000313" key="2">
    <source>
        <dbReference type="EMBL" id="DAD37471.1"/>
    </source>
</evidence>
<feature type="compositionally biased region" description="Low complexity" evidence="1">
    <location>
        <begin position="9"/>
        <end position="24"/>
    </location>
</feature>
<proteinExistence type="predicted"/>
<evidence type="ECO:0000313" key="3">
    <source>
        <dbReference type="Proteomes" id="UP000607653"/>
    </source>
</evidence>